<reference evidence="1" key="1">
    <citation type="journal article" date="2014" name="Front. Microbiol.">
        <title>High frequency of phylogenetically diverse reductive dehalogenase-homologous genes in deep subseafloor sedimentary metagenomes.</title>
        <authorList>
            <person name="Kawai M."/>
            <person name="Futagami T."/>
            <person name="Toyoda A."/>
            <person name="Takaki Y."/>
            <person name="Nishi S."/>
            <person name="Hori S."/>
            <person name="Arai W."/>
            <person name="Tsubouchi T."/>
            <person name="Morono Y."/>
            <person name="Uchiyama I."/>
            <person name="Ito T."/>
            <person name="Fujiyama A."/>
            <person name="Inagaki F."/>
            <person name="Takami H."/>
        </authorList>
    </citation>
    <scope>NUCLEOTIDE SEQUENCE</scope>
    <source>
        <strain evidence="1">Expedition CK06-06</strain>
    </source>
</reference>
<sequence>MEQLDRDEILRLKYLGMLSSDPTEHFLGSDMERTFGKEDGLVPEKVDTGNGWRARWERVNGRDKTVRCPVPVEGHHRT</sequence>
<organism evidence="1">
    <name type="scientific">marine sediment metagenome</name>
    <dbReference type="NCBI Taxonomy" id="412755"/>
    <lineage>
        <taxon>unclassified sequences</taxon>
        <taxon>metagenomes</taxon>
        <taxon>ecological metagenomes</taxon>
    </lineage>
</organism>
<accession>X1QGR3</accession>
<evidence type="ECO:0000313" key="1">
    <source>
        <dbReference type="EMBL" id="GAI53986.1"/>
    </source>
</evidence>
<proteinExistence type="predicted"/>
<protein>
    <submittedName>
        <fullName evidence="1">Uncharacterized protein</fullName>
    </submittedName>
</protein>
<gene>
    <name evidence="1" type="ORF">S06H3_61607</name>
</gene>
<feature type="non-terminal residue" evidence="1">
    <location>
        <position position="78"/>
    </location>
</feature>
<dbReference type="AlphaFoldDB" id="X1QGR3"/>
<name>X1QGR3_9ZZZZ</name>
<dbReference type="EMBL" id="BARV01040435">
    <property type="protein sequence ID" value="GAI53986.1"/>
    <property type="molecule type" value="Genomic_DNA"/>
</dbReference>
<comment type="caution">
    <text evidence="1">The sequence shown here is derived from an EMBL/GenBank/DDBJ whole genome shotgun (WGS) entry which is preliminary data.</text>
</comment>